<name>A0AAV3TXT9_9ALTE</name>
<comment type="caution">
    <text evidence="1">The sequence shown here is derived from an EMBL/GenBank/DDBJ whole genome shotgun (WGS) entry which is preliminary data.</text>
</comment>
<organism evidence="1 2">
    <name type="scientific">Halioxenophilus aromaticivorans</name>
    <dbReference type="NCBI Taxonomy" id="1306992"/>
    <lineage>
        <taxon>Bacteria</taxon>
        <taxon>Pseudomonadati</taxon>
        <taxon>Pseudomonadota</taxon>
        <taxon>Gammaproteobacteria</taxon>
        <taxon>Alteromonadales</taxon>
        <taxon>Alteromonadaceae</taxon>
        <taxon>Halioxenophilus</taxon>
    </lineage>
</organism>
<keyword evidence="2" id="KW-1185">Reference proteome</keyword>
<accession>A0AAV3TXT9</accession>
<evidence type="ECO:0000313" key="1">
    <source>
        <dbReference type="EMBL" id="GAA4931144.1"/>
    </source>
</evidence>
<gene>
    <name evidence="1" type="ORF">GCM10025791_04100</name>
</gene>
<proteinExistence type="predicted"/>
<reference evidence="2" key="1">
    <citation type="journal article" date="2019" name="Int. J. Syst. Evol. Microbiol.">
        <title>The Global Catalogue of Microorganisms (GCM) 10K type strain sequencing project: providing services to taxonomists for standard genome sequencing and annotation.</title>
        <authorList>
            <consortium name="The Broad Institute Genomics Platform"/>
            <consortium name="The Broad Institute Genome Sequencing Center for Infectious Disease"/>
            <person name="Wu L."/>
            <person name="Ma J."/>
        </authorList>
    </citation>
    <scope>NUCLEOTIDE SEQUENCE [LARGE SCALE GENOMIC DNA]</scope>
    <source>
        <strain evidence="2">JCM 19134</strain>
    </source>
</reference>
<dbReference type="Proteomes" id="UP001409585">
    <property type="component" value="Unassembled WGS sequence"/>
</dbReference>
<dbReference type="EMBL" id="BAABLX010000003">
    <property type="protein sequence ID" value="GAA4931144.1"/>
    <property type="molecule type" value="Genomic_DNA"/>
</dbReference>
<protein>
    <submittedName>
        <fullName evidence="1">Uncharacterized protein</fullName>
    </submittedName>
</protein>
<dbReference type="AlphaFoldDB" id="A0AAV3TXT9"/>
<sequence length="45" mass="5069">MKIDLKKIGTSKAEIKAMLDANKVSIKHDAKTIEHALKKKHRTAQ</sequence>
<evidence type="ECO:0000313" key="2">
    <source>
        <dbReference type="Proteomes" id="UP001409585"/>
    </source>
</evidence>